<dbReference type="Gene3D" id="3.30.565.10">
    <property type="entry name" value="Histidine kinase-like ATPase, C-terminal domain"/>
    <property type="match status" value="1"/>
</dbReference>
<evidence type="ECO:0000256" key="4">
    <source>
        <dbReference type="ARBA" id="ARBA00022553"/>
    </source>
</evidence>
<dbReference type="FunFam" id="3.30.565.10:FF:000006">
    <property type="entry name" value="Sensor histidine kinase WalK"/>
    <property type="match status" value="1"/>
</dbReference>
<dbReference type="GO" id="GO:0016020">
    <property type="term" value="C:membrane"/>
    <property type="evidence" value="ECO:0007669"/>
    <property type="project" value="UniProtKB-SubCell"/>
</dbReference>
<keyword evidence="8" id="KW-0472">Membrane</keyword>
<evidence type="ECO:0000256" key="3">
    <source>
        <dbReference type="ARBA" id="ARBA00012438"/>
    </source>
</evidence>
<dbReference type="Proteomes" id="UP000231203">
    <property type="component" value="Unassembled WGS sequence"/>
</dbReference>
<keyword evidence="7" id="KW-0902">Two-component regulatory system</keyword>
<evidence type="ECO:0000313" key="12">
    <source>
        <dbReference type="Proteomes" id="UP000231203"/>
    </source>
</evidence>
<dbReference type="InterPro" id="IPR003660">
    <property type="entry name" value="HAMP_dom"/>
</dbReference>
<evidence type="ECO:0000256" key="8">
    <source>
        <dbReference type="SAM" id="Phobius"/>
    </source>
</evidence>
<keyword evidence="8" id="KW-0812">Transmembrane</keyword>
<dbReference type="InterPro" id="IPR036097">
    <property type="entry name" value="HisK_dim/P_sf"/>
</dbReference>
<evidence type="ECO:0000259" key="10">
    <source>
        <dbReference type="PROSITE" id="PS50885"/>
    </source>
</evidence>
<feature type="domain" description="Histidine kinase" evidence="9">
    <location>
        <begin position="260"/>
        <end position="479"/>
    </location>
</feature>
<dbReference type="PANTHER" id="PTHR43711:SF1">
    <property type="entry name" value="HISTIDINE KINASE 1"/>
    <property type="match status" value="1"/>
</dbReference>
<dbReference type="SMART" id="SM00387">
    <property type="entry name" value="HATPase_c"/>
    <property type="match status" value="1"/>
</dbReference>
<evidence type="ECO:0000256" key="2">
    <source>
        <dbReference type="ARBA" id="ARBA00004370"/>
    </source>
</evidence>
<evidence type="ECO:0000256" key="1">
    <source>
        <dbReference type="ARBA" id="ARBA00000085"/>
    </source>
</evidence>
<evidence type="ECO:0000313" key="11">
    <source>
        <dbReference type="EMBL" id="PIE63358.1"/>
    </source>
</evidence>
<dbReference type="InterPro" id="IPR005467">
    <property type="entry name" value="His_kinase_dom"/>
</dbReference>
<comment type="catalytic activity">
    <reaction evidence="1">
        <text>ATP + protein L-histidine = ADP + protein N-phospho-L-histidine.</text>
        <dbReference type="EC" id="2.7.13.3"/>
    </reaction>
</comment>
<keyword evidence="6 11" id="KW-0418">Kinase</keyword>
<keyword evidence="4" id="KW-0597">Phosphoprotein</keyword>
<name>A0A2G6MTD7_9BACT</name>
<dbReference type="InterPro" id="IPR050736">
    <property type="entry name" value="Sensor_HK_Regulatory"/>
</dbReference>
<organism evidence="11 12">
    <name type="scientific">Desulfobacter postgatei</name>
    <dbReference type="NCBI Taxonomy" id="2293"/>
    <lineage>
        <taxon>Bacteria</taxon>
        <taxon>Pseudomonadati</taxon>
        <taxon>Thermodesulfobacteriota</taxon>
        <taxon>Desulfobacteria</taxon>
        <taxon>Desulfobacterales</taxon>
        <taxon>Desulfobacteraceae</taxon>
        <taxon>Desulfobacter</taxon>
    </lineage>
</organism>
<dbReference type="SUPFAM" id="SSF47384">
    <property type="entry name" value="Homodimeric domain of signal transducing histidine kinase"/>
    <property type="match status" value="1"/>
</dbReference>
<dbReference type="SMART" id="SM00388">
    <property type="entry name" value="HisKA"/>
    <property type="match status" value="1"/>
</dbReference>
<dbReference type="InterPro" id="IPR004358">
    <property type="entry name" value="Sig_transdc_His_kin-like_C"/>
</dbReference>
<evidence type="ECO:0000259" key="9">
    <source>
        <dbReference type="PROSITE" id="PS50109"/>
    </source>
</evidence>
<dbReference type="Pfam" id="PF00672">
    <property type="entry name" value="HAMP"/>
    <property type="match status" value="1"/>
</dbReference>
<dbReference type="PROSITE" id="PS50109">
    <property type="entry name" value="HIS_KIN"/>
    <property type="match status" value="1"/>
</dbReference>
<dbReference type="CDD" id="cd00082">
    <property type="entry name" value="HisKA"/>
    <property type="match status" value="1"/>
</dbReference>
<feature type="transmembrane region" description="Helical" evidence="8">
    <location>
        <begin position="180"/>
        <end position="198"/>
    </location>
</feature>
<accession>A0A2G6MTD7</accession>
<dbReference type="PANTHER" id="PTHR43711">
    <property type="entry name" value="TWO-COMPONENT HISTIDINE KINASE"/>
    <property type="match status" value="1"/>
</dbReference>
<dbReference type="EC" id="2.7.13.3" evidence="3"/>
<dbReference type="Pfam" id="PF00512">
    <property type="entry name" value="HisKA"/>
    <property type="match status" value="1"/>
</dbReference>
<gene>
    <name evidence="11" type="ORF">CSA25_00775</name>
</gene>
<dbReference type="EMBL" id="PDTI01000009">
    <property type="protein sequence ID" value="PIE63358.1"/>
    <property type="molecule type" value="Genomic_DNA"/>
</dbReference>
<dbReference type="SMART" id="SM00304">
    <property type="entry name" value="HAMP"/>
    <property type="match status" value="1"/>
</dbReference>
<dbReference type="Gene3D" id="1.10.287.130">
    <property type="match status" value="1"/>
</dbReference>
<keyword evidence="5" id="KW-0808">Transferase</keyword>
<dbReference type="GO" id="GO:0000155">
    <property type="term" value="F:phosphorelay sensor kinase activity"/>
    <property type="evidence" value="ECO:0007669"/>
    <property type="project" value="InterPro"/>
</dbReference>
<sequence>MPMTPGISKKLFIFLFFFIFIFYGTVYSLFIKVREMSNASARIVGISNRIAVLSNELKINLLDMDANIKKLKLLKKDVYFDYVGTARRNYQKVLLEIMELDARRVAPAGYWYDIDHNFGGHIQSGVSMGKSMDEEYTWIDADVMDQWMTAIAMARKDNEDRIEQALILINHLSRQVMRNCMIGFGISIVVGIMGIWFISRSIIVPLNKLKSGLKLVSVDNYTYEMDMTSKDEFGELAAAFNDMNRQLKADDEIRSDFIATLSHEIRSPLSSIRESVNMLAEEVFGPVNGKQKKFLTIAGNEIARITSLLNHLLDASVLVSGTEKRPVSSFDPNQLVKSAISSITPGAQTRGIRTKFKVLEQPPMVKGNEKEIMQVIINILDNAVKFSPDNSQVDVRLTRGPGKHFLTCGISDEGPGIPEDKKNLIFKKYYRAREVRTHMDGVGLGLNIARRIVQANGGAIFVKNNPDKGCTFSFTLPVC</sequence>
<evidence type="ECO:0000256" key="5">
    <source>
        <dbReference type="ARBA" id="ARBA00022679"/>
    </source>
</evidence>
<comment type="subcellular location">
    <subcellularLocation>
        <location evidence="2">Membrane</location>
    </subcellularLocation>
</comment>
<dbReference type="Pfam" id="PF02518">
    <property type="entry name" value="HATPase_c"/>
    <property type="match status" value="1"/>
</dbReference>
<dbReference type="InterPro" id="IPR003661">
    <property type="entry name" value="HisK_dim/P_dom"/>
</dbReference>
<dbReference type="AlphaFoldDB" id="A0A2G6MTD7"/>
<keyword evidence="8" id="KW-1133">Transmembrane helix</keyword>
<comment type="caution">
    <text evidence="11">The sequence shown here is derived from an EMBL/GenBank/DDBJ whole genome shotgun (WGS) entry which is preliminary data.</text>
</comment>
<dbReference type="SUPFAM" id="SSF158472">
    <property type="entry name" value="HAMP domain-like"/>
    <property type="match status" value="1"/>
</dbReference>
<dbReference type="Gene3D" id="6.10.340.10">
    <property type="match status" value="1"/>
</dbReference>
<dbReference type="PRINTS" id="PR00344">
    <property type="entry name" value="BCTRLSENSOR"/>
</dbReference>
<dbReference type="InterPro" id="IPR036890">
    <property type="entry name" value="HATPase_C_sf"/>
</dbReference>
<dbReference type="CDD" id="cd06225">
    <property type="entry name" value="HAMP"/>
    <property type="match status" value="1"/>
</dbReference>
<evidence type="ECO:0000256" key="7">
    <source>
        <dbReference type="ARBA" id="ARBA00023012"/>
    </source>
</evidence>
<evidence type="ECO:0000256" key="6">
    <source>
        <dbReference type="ARBA" id="ARBA00022777"/>
    </source>
</evidence>
<proteinExistence type="predicted"/>
<dbReference type="PROSITE" id="PS50885">
    <property type="entry name" value="HAMP"/>
    <property type="match status" value="1"/>
</dbReference>
<feature type="transmembrane region" description="Helical" evidence="8">
    <location>
        <begin position="12"/>
        <end position="30"/>
    </location>
</feature>
<feature type="domain" description="HAMP" evidence="10">
    <location>
        <begin position="200"/>
        <end position="252"/>
    </location>
</feature>
<reference evidence="11 12" key="1">
    <citation type="submission" date="2017-10" db="EMBL/GenBank/DDBJ databases">
        <title>Novel microbial diversity and functional potential in the marine mammal oral microbiome.</title>
        <authorList>
            <person name="Dudek N.K."/>
            <person name="Sun C.L."/>
            <person name="Burstein D."/>
            <person name="Kantor R.S."/>
            <person name="Aliaga Goltsman D.S."/>
            <person name="Bik E.M."/>
            <person name="Thomas B.C."/>
            <person name="Banfield J.F."/>
            <person name="Relman D.A."/>
        </authorList>
    </citation>
    <scope>NUCLEOTIDE SEQUENCE [LARGE SCALE GENOMIC DNA]</scope>
    <source>
        <strain evidence="11">DOLJORAL78_47_202</strain>
    </source>
</reference>
<dbReference type="SUPFAM" id="SSF55874">
    <property type="entry name" value="ATPase domain of HSP90 chaperone/DNA topoisomerase II/histidine kinase"/>
    <property type="match status" value="1"/>
</dbReference>
<dbReference type="InterPro" id="IPR003594">
    <property type="entry name" value="HATPase_dom"/>
</dbReference>
<protein>
    <recommendedName>
        <fullName evidence="3">histidine kinase</fullName>
        <ecNumber evidence="3">2.7.13.3</ecNumber>
    </recommendedName>
</protein>